<sequence length="390" mass="45565">MAKRIKRDWHPNFKKYMKFITEHKNYAGIPFLYKKDGSIRWVVTRNSEAGQARLKWWDTKRKELGLPKGDAWISKTARAIHPTGEKPCQICGNVMSLDYIYPNKRNSLSPGAMSNAPDRLDGYHTYNLCCRSKQDTGRHKSNLARYGEDRRAYENWSEGDWKAASWLMKEFQKHGVSPDHLGPISLGFSHRPRFRPLTRAANSARNNRMTFEDIKLLLQEEMAEPIVSAHSKSIWNLLKNKVRNDTDALKLGKLMRENMHHILSIFSYLAEKGHKDFLIKNFLHPEYAKFSIKFEVFDPQTGTYKEMIKTSGTKKQYTNNAKRYIRISLESLKKYSLKKNRNLKKWLTGEIEENLTQVIKYLESSNEKKALSKLLETFEVVAKHLSKKFN</sequence>
<evidence type="ECO:0000313" key="2">
    <source>
        <dbReference type="Proteomes" id="UP000178405"/>
    </source>
</evidence>
<dbReference type="InterPro" id="IPR014328">
    <property type="entry name" value="Restrct_endonuc_II_Alw26I"/>
</dbReference>
<dbReference type="AlphaFoldDB" id="A0A1F5XCA3"/>
<protein>
    <submittedName>
        <fullName evidence="1">Uncharacterized protein</fullName>
    </submittedName>
</protein>
<name>A0A1F5XCA3_9BACT</name>
<dbReference type="EMBL" id="MFIH01000025">
    <property type="protein sequence ID" value="OGF85562.1"/>
    <property type="molecule type" value="Genomic_DNA"/>
</dbReference>
<gene>
    <name evidence="1" type="ORF">A2Z63_02040</name>
</gene>
<evidence type="ECO:0000313" key="1">
    <source>
        <dbReference type="EMBL" id="OGF85562.1"/>
    </source>
</evidence>
<proteinExistence type="predicted"/>
<organism evidence="1 2">
    <name type="scientific">Candidatus Giovannonibacteria bacterium RIFCSPLOWO2_02_44_8</name>
    <dbReference type="NCBI Taxonomy" id="1798355"/>
    <lineage>
        <taxon>Bacteria</taxon>
        <taxon>Candidatus Giovannoniibacteriota</taxon>
    </lineage>
</organism>
<accession>A0A1F5XCA3</accession>
<reference evidence="1 2" key="1">
    <citation type="journal article" date="2016" name="Nat. Commun.">
        <title>Thousands of microbial genomes shed light on interconnected biogeochemical processes in an aquifer system.</title>
        <authorList>
            <person name="Anantharaman K."/>
            <person name="Brown C.T."/>
            <person name="Hug L.A."/>
            <person name="Sharon I."/>
            <person name="Castelle C.J."/>
            <person name="Probst A.J."/>
            <person name="Thomas B.C."/>
            <person name="Singh A."/>
            <person name="Wilkins M.J."/>
            <person name="Karaoz U."/>
            <person name="Brodie E.L."/>
            <person name="Williams K.H."/>
            <person name="Hubbard S.S."/>
            <person name="Banfield J.F."/>
        </authorList>
    </citation>
    <scope>NUCLEOTIDE SEQUENCE [LARGE SCALE GENOMIC DNA]</scope>
</reference>
<dbReference type="Proteomes" id="UP000178405">
    <property type="component" value="Unassembled WGS sequence"/>
</dbReference>
<comment type="caution">
    <text evidence="1">The sequence shown here is derived from an EMBL/GenBank/DDBJ whole genome shotgun (WGS) entry which is preliminary data.</text>
</comment>
<dbReference type="Pfam" id="PF09665">
    <property type="entry name" value="RE_Alw26IDE"/>
    <property type="match status" value="2"/>
</dbReference>